<evidence type="ECO:0000256" key="1">
    <source>
        <dbReference type="SAM" id="MobiDB-lite"/>
    </source>
</evidence>
<sequence length="296" mass="33449">MSPWKDRLKALMLGINGTYDPAHRRSLQSVIMYEAQRCVKSKLPTLRPFQRKIAFYDQAVALLESLEFVPPHHQAEVMWRTATSRDAMDPDIAWKRSRLLEKELSNLAEKIKPFVGEGLLTHQQACDAMVQDMYENSQKEAGEESKSGEKPANWEHAHNNVMLVFRLYYKFSEPDPDFPPAKPAIPIVVPAEKPPKMDPQASFLVHNNATKVPLAASSPLRMPNQSKLTFVGGALAAPDPIAERSRVLKEVRDHLDLLKEFEGVIPEEDIQSRKRELFDALPPAPPPFEGKKAKLV</sequence>
<name>A0A9N8ESA8_9STRA</name>
<proteinExistence type="predicted"/>
<dbReference type="OrthoDB" id="47709at2759"/>
<feature type="region of interest" description="Disordered" evidence="1">
    <location>
        <begin position="277"/>
        <end position="296"/>
    </location>
</feature>
<dbReference type="AlphaFoldDB" id="A0A9N8ESA8"/>
<dbReference type="EMBL" id="CAICTM010001539">
    <property type="protein sequence ID" value="CAB9524464.1"/>
    <property type="molecule type" value="Genomic_DNA"/>
</dbReference>
<reference evidence="2" key="1">
    <citation type="submission" date="2020-06" db="EMBL/GenBank/DDBJ databases">
        <authorList>
            <consortium name="Plant Systems Biology data submission"/>
        </authorList>
    </citation>
    <scope>NUCLEOTIDE SEQUENCE</scope>
    <source>
        <strain evidence="2">D6</strain>
    </source>
</reference>
<evidence type="ECO:0000313" key="2">
    <source>
        <dbReference type="EMBL" id="CAB9524464.1"/>
    </source>
</evidence>
<gene>
    <name evidence="2" type="ORF">SEMRO_1541_G280950.1</name>
</gene>
<evidence type="ECO:0000313" key="3">
    <source>
        <dbReference type="Proteomes" id="UP001153069"/>
    </source>
</evidence>
<accession>A0A9N8ESA8</accession>
<dbReference type="Proteomes" id="UP001153069">
    <property type="component" value="Unassembled WGS sequence"/>
</dbReference>
<organism evidence="2 3">
    <name type="scientific">Seminavis robusta</name>
    <dbReference type="NCBI Taxonomy" id="568900"/>
    <lineage>
        <taxon>Eukaryota</taxon>
        <taxon>Sar</taxon>
        <taxon>Stramenopiles</taxon>
        <taxon>Ochrophyta</taxon>
        <taxon>Bacillariophyta</taxon>
        <taxon>Bacillariophyceae</taxon>
        <taxon>Bacillariophycidae</taxon>
        <taxon>Naviculales</taxon>
        <taxon>Naviculaceae</taxon>
        <taxon>Seminavis</taxon>
    </lineage>
</organism>
<comment type="caution">
    <text evidence="2">The sequence shown here is derived from an EMBL/GenBank/DDBJ whole genome shotgun (WGS) entry which is preliminary data.</text>
</comment>
<protein>
    <submittedName>
        <fullName evidence="2">Uncharacterized protein</fullName>
    </submittedName>
</protein>
<keyword evidence="3" id="KW-1185">Reference proteome</keyword>